<dbReference type="OrthoDB" id="18087at2759"/>
<keyword evidence="4" id="KW-0539">Nucleus</keyword>
<dbReference type="GO" id="GO:0045727">
    <property type="term" value="P:positive regulation of translation"/>
    <property type="evidence" value="ECO:0007669"/>
    <property type="project" value="TreeGrafter"/>
</dbReference>
<feature type="region of interest" description="Disordered" evidence="5">
    <location>
        <begin position="235"/>
        <end position="434"/>
    </location>
</feature>
<dbReference type="InterPro" id="IPR012677">
    <property type="entry name" value="Nucleotide-bd_a/b_plait_sf"/>
</dbReference>
<evidence type="ECO:0000313" key="7">
    <source>
        <dbReference type="EMBL" id="KIR41983.1"/>
    </source>
</evidence>
<dbReference type="Pfam" id="PF03467">
    <property type="entry name" value="Smg4_UPF3"/>
    <property type="match status" value="1"/>
</dbReference>
<feature type="compositionally biased region" description="Low complexity" evidence="5">
    <location>
        <begin position="293"/>
        <end position="310"/>
    </location>
</feature>
<dbReference type="CDD" id="cd12455">
    <property type="entry name" value="RRM_like_Smg4_UPF3"/>
    <property type="match status" value="1"/>
</dbReference>
<dbReference type="InterPro" id="IPR039722">
    <property type="entry name" value="Upf3"/>
</dbReference>
<dbReference type="EMBL" id="KN847899">
    <property type="protein sequence ID" value="KIR41983.1"/>
    <property type="molecule type" value="Genomic_DNA"/>
</dbReference>
<keyword evidence="3" id="KW-0866">Nonsense-mediated mRNA decay</keyword>
<organism evidence="7 8">
    <name type="scientific">Cryptococcus deuterogattii Ram5</name>
    <dbReference type="NCBI Taxonomy" id="1296110"/>
    <lineage>
        <taxon>Eukaryota</taxon>
        <taxon>Fungi</taxon>
        <taxon>Dikarya</taxon>
        <taxon>Basidiomycota</taxon>
        <taxon>Agaricomycotina</taxon>
        <taxon>Tremellomycetes</taxon>
        <taxon>Tremellales</taxon>
        <taxon>Cryptococcaceae</taxon>
        <taxon>Cryptococcus</taxon>
        <taxon>Cryptococcus gattii species complex</taxon>
    </lineage>
</organism>
<sequence>MVPQPSTAAPRNKLVIRRLPPTLPEDIFWQSVSTWITDKTCLWKSFVKGKAGDSNYDSHPVYSRAYVLMADPESLVNFHLHLSKSDILPGAEFQAIVEYAPFQKTPLKTKVKVDNRQGTIDEESLNAPVTKPALEVASTYIHKQNVKAVVKFEIAPVTQPTTTPLLEHLRSQKSASKSKSKAAKAAQNQSQSSTATPESARRAAALASINAASQRRGGQANAGPVMVAGKGREVMITPSSTPPVPDSGKQKQQGEQAQQGAKHEQTDKEKKSRGGRKRNKGKDKQKEGVNGVPSGRQTPSGPPTSSTTPQAPLGGRPVQPARIDNPVSNMDSQNQSVSAPKTASGSARAAQAPAGKSGAGAGSNGEPRGSESGRGRQRGGRGRGGGGQPKTTPAGPQVKILSRNPVPPAGPGPRRGDKGGAASDAGAAFARIDM</sequence>
<evidence type="ECO:0000256" key="2">
    <source>
        <dbReference type="ARBA" id="ARBA00005991"/>
    </source>
</evidence>
<reference evidence="7 8" key="1">
    <citation type="submission" date="2015-01" db="EMBL/GenBank/DDBJ databases">
        <title>The Genome Sequence of Cryptococcus gattii Ram5.</title>
        <authorList>
            <consortium name="The Broad Institute Genomics Platform"/>
            <person name="Cuomo C."/>
            <person name="Litvintseva A."/>
            <person name="Chen Y."/>
            <person name="Heitman J."/>
            <person name="Sun S."/>
            <person name="Springer D."/>
            <person name="Dromer F."/>
            <person name="Young S."/>
            <person name="Zeng Q."/>
            <person name="Gargeya S."/>
            <person name="Abouelleil A."/>
            <person name="Alvarado L."/>
            <person name="Chapman S.B."/>
            <person name="Gainer-Dewar J."/>
            <person name="Goldberg J."/>
            <person name="Griggs A."/>
            <person name="Gujja S."/>
            <person name="Hansen M."/>
            <person name="Howarth C."/>
            <person name="Imamovic A."/>
            <person name="Larimer J."/>
            <person name="Murphy C."/>
            <person name="Naylor J."/>
            <person name="Pearson M."/>
            <person name="Priest M."/>
            <person name="Roberts A."/>
            <person name="Saif S."/>
            <person name="Shea T."/>
            <person name="Sykes S."/>
            <person name="Wortman J."/>
            <person name="Nusbaum C."/>
            <person name="Birren B."/>
        </authorList>
    </citation>
    <scope>NUCLEOTIDE SEQUENCE [LARGE SCALE GENOMIC DNA]</scope>
    <source>
        <strain evidence="7 8">Ram5</strain>
    </source>
</reference>
<feature type="compositionally biased region" description="Low complexity" evidence="5">
    <location>
        <begin position="250"/>
        <end position="260"/>
    </location>
</feature>
<protein>
    <recommendedName>
        <fullName evidence="6">UPF3 domain-containing protein</fullName>
    </recommendedName>
</protein>
<dbReference type="GO" id="GO:0003729">
    <property type="term" value="F:mRNA binding"/>
    <property type="evidence" value="ECO:0007669"/>
    <property type="project" value="TreeGrafter"/>
</dbReference>
<proteinExistence type="inferred from homology"/>
<evidence type="ECO:0000256" key="4">
    <source>
        <dbReference type="ARBA" id="ARBA00023242"/>
    </source>
</evidence>
<evidence type="ECO:0000259" key="6">
    <source>
        <dbReference type="Pfam" id="PF03467"/>
    </source>
</evidence>
<feature type="compositionally biased region" description="Low complexity" evidence="5">
    <location>
        <begin position="183"/>
        <end position="202"/>
    </location>
</feature>
<feature type="compositionally biased region" description="Basic and acidic residues" evidence="5">
    <location>
        <begin position="261"/>
        <end position="272"/>
    </location>
</feature>
<comment type="subcellular location">
    <subcellularLocation>
        <location evidence="1">Nucleus</location>
    </subcellularLocation>
</comment>
<feature type="compositionally biased region" description="Low complexity" evidence="5">
    <location>
        <begin position="420"/>
        <end position="434"/>
    </location>
</feature>
<dbReference type="InterPro" id="IPR035979">
    <property type="entry name" value="RBD_domain_sf"/>
</dbReference>
<dbReference type="Proteomes" id="UP000053392">
    <property type="component" value="Unassembled WGS sequence"/>
</dbReference>
<dbReference type="Gene3D" id="3.30.70.330">
    <property type="match status" value="1"/>
</dbReference>
<gene>
    <name evidence="7" type="ORF">I313_02145</name>
</gene>
<accession>A0A0D0U198</accession>
<dbReference type="SUPFAM" id="SSF54928">
    <property type="entry name" value="RNA-binding domain, RBD"/>
    <property type="match status" value="1"/>
</dbReference>
<dbReference type="GO" id="GO:0005730">
    <property type="term" value="C:nucleolus"/>
    <property type="evidence" value="ECO:0007669"/>
    <property type="project" value="TreeGrafter"/>
</dbReference>
<feature type="region of interest" description="Disordered" evidence="5">
    <location>
        <begin position="163"/>
        <end position="202"/>
    </location>
</feature>
<dbReference type="GO" id="GO:0005737">
    <property type="term" value="C:cytoplasm"/>
    <property type="evidence" value="ECO:0007669"/>
    <property type="project" value="TreeGrafter"/>
</dbReference>
<feature type="compositionally biased region" description="Polar residues" evidence="5">
    <location>
        <begin position="326"/>
        <end position="341"/>
    </location>
</feature>
<dbReference type="InterPro" id="IPR005120">
    <property type="entry name" value="UPF3_dom"/>
</dbReference>
<feature type="compositionally biased region" description="Low complexity" evidence="5">
    <location>
        <begin position="343"/>
        <end position="356"/>
    </location>
</feature>
<evidence type="ECO:0000256" key="1">
    <source>
        <dbReference type="ARBA" id="ARBA00004123"/>
    </source>
</evidence>
<dbReference type="PANTHER" id="PTHR13112:SF0">
    <property type="entry name" value="FI21285P1"/>
    <property type="match status" value="1"/>
</dbReference>
<dbReference type="AlphaFoldDB" id="A0A0D0U198"/>
<dbReference type="HOGENOM" id="CLU_642528_0_0_1"/>
<evidence type="ECO:0000256" key="3">
    <source>
        <dbReference type="ARBA" id="ARBA00023161"/>
    </source>
</evidence>
<evidence type="ECO:0000313" key="8">
    <source>
        <dbReference type="Proteomes" id="UP000053392"/>
    </source>
</evidence>
<name>A0A0D0U198_9TREE</name>
<dbReference type="GO" id="GO:0000184">
    <property type="term" value="P:nuclear-transcribed mRNA catabolic process, nonsense-mediated decay"/>
    <property type="evidence" value="ECO:0007669"/>
    <property type="project" value="UniProtKB-KW"/>
</dbReference>
<comment type="similarity">
    <text evidence="2">Belongs to the RENT3 family.</text>
</comment>
<evidence type="ECO:0000256" key="5">
    <source>
        <dbReference type="SAM" id="MobiDB-lite"/>
    </source>
</evidence>
<feature type="domain" description="UPF3" evidence="6">
    <location>
        <begin position="11"/>
        <end position="173"/>
    </location>
</feature>
<keyword evidence="8" id="KW-1185">Reference proteome</keyword>
<dbReference type="PANTHER" id="PTHR13112">
    <property type="entry name" value="UPF3 REGULATOR OF NONSENSE TRANSCRIPTS-LIKE PROTEIN"/>
    <property type="match status" value="1"/>
</dbReference>